<proteinExistence type="predicted"/>
<gene>
    <name evidence="3" type="ORF">H8S54_06795</name>
</gene>
<keyword evidence="1" id="KW-1133">Transmembrane helix</keyword>
<dbReference type="CDD" id="cd07341">
    <property type="entry name" value="M56_BlaR1_MecR1_like"/>
    <property type="match status" value="1"/>
</dbReference>
<accession>A0A8I0DQU5</accession>
<dbReference type="AlphaFoldDB" id="A0A8I0DQU5"/>
<feature type="transmembrane region" description="Helical" evidence="1">
    <location>
        <begin position="36"/>
        <end position="55"/>
    </location>
</feature>
<dbReference type="EMBL" id="JACOOT010000014">
    <property type="protein sequence ID" value="MBC5650826.1"/>
    <property type="molecule type" value="Genomic_DNA"/>
</dbReference>
<organism evidence="3 4">
    <name type="scientific">Blautia segnis</name>
    <dbReference type="NCBI Taxonomy" id="2763030"/>
    <lineage>
        <taxon>Bacteria</taxon>
        <taxon>Bacillati</taxon>
        <taxon>Bacillota</taxon>
        <taxon>Clostridia</taxon>
        <taxon>Lachnospirales</taxon>
        <taxon>Lachnospiraceae</taxon>
        <taxon>Blautia</taxon>
    </lineage>
</organism>
<dbReference type="InterPro" id="IPR008756">
    <property type="entry name" value="Peptidase_M56"/>
</dbReference>
<sequence>MLWICVSIAGTMPLLVCLLLMLLKRKNFSYRLGRKLVLLSLVEYFIPFQTVKYLLPLDVLEETNSLNAISYFVNFDDKEAVSYHGISVWMPDWILMIVLCWLFVIAGFSIYETIKYHQLTRKLKRITEIRTYPLPGIGNVEYRISLEMNTPYTVGFVKPFIVAPAEFPNSRLSEMILRHEYSYLRRRDSIVKLICLLAICLHCFNPLTILTFLLYTRFSENIADEAATEGCSDEERRTYAKALVRLSARTRQVPVVWRSNLLGDKKESMKRRVELIMNRNKKASKIGTVAAVLASVILSGTTVFAYTPMQTVDDHEIADITSGYFDFDYGDISEDIFSNYNYYFEDMSGNIIPLDDSNFETRAILCTHNYESGYVNHHVSQSNGGCVINRYEAKHCMKCNHYVLIKLVNTITYAKCIHK</sequence>
<evidence type="ECO:0000256" key="1">
    <source>
        <dbReference type="SAM" id="Phobius"/>
    </source>
</evidence>
<feature type="transmembrane region" description="Helical" evidence="1">
    <location>
        <begin position="93"/>
        <end position="114"/>
    </location>
</feature>
<keyword evidence="4" id="KW-1185">Reference proteome</keyword>
<feature type="transmembrane region" description="Helical" evidence="1">
    <location>
        <begin position="286"/>
        <end position="306"/>
    </location>
</feature>
<dbReference type="Proteomes" id="UP000652847">
    <property type="component" value="Unassembled WGS sequence"/>
</dbReference>
<comment type="caution">
    <text evidence="3">The sequence shown here is derived from an EMBL/GenBank/DDBJ whole genome shotgun (WGS) entry which is preliminary data.</text>
</comment>
<feature type="domain" description="Peptidase M56" evidence="2">
    <location>
        <begin position="6"/>
        <end position="276"/>
    </location>
</feature>
<protein>
    <submittedName>
        <fullName evidence="3">M56 family metallopeptidase</fullName>
    </submittedName>
</protein>
<dbReference type="InterPro" id="IPR052173">
    <property type="entry name" value="Beta-lactam_resp_regulator"/>
</dbReference>
<feature type="transmembrane region" description="Helical" evidence="1">
    <location>
        <begin position="6"/>
        <end position="24"/>
    </location>
</feature>
<reference evidence="3 4" key="1">
    <citation type="submission" date="2020-08" db="EMBL/GenBank/DDBJ databases">
        <title>Genome public.</title>
        <authorList>
            <person name="Liu C."/>
            <person name="Sun Q."/>
        </authorList>
    </citation>
    <scope>NUCLEOTIDE SEQUENCE [LARGE SCALE GENOMIC DNA]</scope>
    <source>
        <strain evidence="3 4">BX17</strain>
    </source>
</reference>
<dbReference type="Pfam" id="PF05569">
    <property type="entry name" value="Peptidase_M56"/>
    <property type="match status" value="1"/>
</dbReference>
<evidence type="ECO:0000259" key="2">
    <source>
        <dbReference type="Pfam" id="PF05569"/>
    </source>
</evidence>
<name>A0A8I0DQU5_9FIRM</name>
<feature type="transmembrane region" description="Helical" evidence="1">
    <location>
        <begin position="193"/>
        <end position="215"/>
    </location>
</feature>
<dbReference type="PANTHER" id="PTHR34978">
    <property type="entry name" value="POSSIBLE SENSOR-TRANSDUCER PROTEIN BLAR"/>
    <property type="match status" value="1"/>
</dbReference>
<keyword evidence="1" id="KW-0472">Membrane</keyword>
<dbReference type="RefSeq" id="WP_186901150.1">
    <property type="nucleotide sequence ID" value="NZ_JACOOT010000014.1"/>
</dbReference>
<evidence type="ECO:0000313" key="3">
    <source>
        <dbReference type="EMBL" id="MBC5650826.1"/>
    </source>
</evidence>
<keyword evidence="1" id="KW-0812">Transmembrane</keyword>
<evidence type="ECO:0000313" key="4">
    <source>
        <dbReference type="Proteomes" id="UP000652847"/>
    </source>
</evidence>
<dbReference type="PANTHER" id="PTHR34978:SF3">
    <property type="entry name" value="SLR0241 PROTEIN"/>
    <property type="match status" value="1"/>
</dbReference>